<organism evidence="1 2">
    <name type="scientific">Aromia moschata</name>
    <dbReference type="NCBI Taxonomy" id="1265417"/>
    <lineage>
        <taxon>Eukaryota</taxon>
        <taxon>Metazoa</taxon>
        <taxon>Ecdysozoa</taxon>
        <taxon>Arthropoda</taxon>
        <taxon>Hexapoda</taxon>
        <taxon>Insecta</taxon>
        <taxon>Pterygota</taxon>
        <taxon>Neoptera</taxon>
        <taxon>Endopterygota</taxon>
        <taxon>Coleoptera</taxon>
        <taxon>Polyphaga</taxon>
        <taxon>Cucujiformia</taxon>
        <taxon>Chrysomeloidea</taxon>
        <taxon>Cerambycidae</taxon>
        <taxon>Cerambycinae</taxon>
        <taxon>Callichromatini</taxon>
        <taxon>Aromia</taxon>
    </lineage>
</organism>
<dbReference type="Proteomes" id="UP001162162">
    <property type="component" value="Unassembled WGS sequence"/>
</dbReference>
<gene>
    <name evidence="1" type="ORF">NQ318_003572</name>
</gene>
<evidence type="ECO:0000313" key="1">
    <source>
        <dbReference type="EMBL" id="KAJ8955472.1"/>
    </source>
</evidence>
<proteinExistence type="predicted"/>
<accession>A0AAV8YWU9</accession>
<keyword evidence="2" id="KW-1185">Reference proteome</keyword>
<comment type="caution">
    <text evidence="1">The sequence shown here is derived from an EMBL/GenBank/DDBJ whole genome shotgun (WGS) entry which is preliminary data.</text>
</comment>
<sequence length="97" mass="10917">MSVCLQSLVDELLMKKNGIRKAQSTGSKGSLSYMKRDGSSHLISIDDVNLEPKEDVQEPKYQESFSIKKLQEKFSSVSFKSGREFIENHAFEGIGDE</sequence>
<protein>
    <submittedName>
        <fullName evidence="1">Uncharacterized protein</fullName>
    </submittedName>
</protein>
<dbReference type="AlphaFoldDB" id="A0AAV8YWU9"/>
<reference evidence="1" key="1">
    <citation type="journal article" date="2023" name="Insect Mol. Biol.">
        <title>Genome sequencing provides insights into the evolution of gene families encoding plant cell wall-degrading enzymes in longhorned beetles.</title>
        <authorList>
            <person name="Shin N.R."/>
            <person name="Okamura Y."/>
            <person name="Kirsch R."/>
            <person name="Pauchet Y."/>
        </authorList>
    </citation>
    <scope>NUCLEOTIDE SEQUENCE</scope>
    <source>
        <strain evidence="1">AMC_N1</strain>
    </source>
</reference>
<dbReference type="EMBL" id="JAPWTK010000038">
    <property type="protein sequence ID" value="KAJ8955472.1"/>
    <property type="molecule type" value="Genomic_DNA"/>
</dbReference>
<name>A0AAV8YWU9_9CUCU</name>
<evidence type="ECO:0000313" key="2">
    <source>
        <dbReference type="Proteomes" id="UP001162162"/>
    </source>
</evidence>